<feature type="region of interest" description="Disordered" evidence="2">
    <location>
        <begin position="828"/>
        <end position="901"/>
    </location>
</feature>
<keyword evidence="4" id="KW-1185">Reference proteome</keyword>
<feature type="compositionally biased region" description="Low complexity" evidence="2">
    <location>
        <begin position="1053"/>
        <end position="1065"/>
    </location>
</feature>
<reference evidence="3" key="1">
    <citation type="submission" date="2023-08" db="EMBL/GenBank/DDBJ databases">
        <authorList>
            <person name="Alioto T."/>
            <person name="Alioto T."/>
            <person name="Gomez Garrido J."/>
        </authorList>
    </citation>
    <scope>NUCLEOTIDE SEQUENCE</scope>
</reference>
<organism evidence="3 4">
    <name type="scientific">Xyrichtys novacula</name>
    <name type="common">Pearly razorfish</name>
    <name type="synonym">Hemipteronotus novacula</name>
    <dbReference type="NCBI Taxonomy" id="13765"/>
    <lineage>
        <taxon>Eukaryota</taxon>
        <taxon>Metazoa</taxon>
        <taxon>Chordata</taxon>
        <taxon>Craniata</taxon>
        <taxon>Vertebrata</taxon>
        <taxon>Euteleostomi</taxon>
        <taxon>Actinopterygii</taxon>
        <taxon>Neopterygii</taxon>
        <taxon>Teleostei</taxon>
        <taxon>Neoteleostei</taxon>
        <taxon>Acanthomorphata</taxon>
        <taxon>Eupercaria</taxon>
        <taxon>Labriformes</taxon>
        <taxon>Labridae</taxon>
        <taxon>Xyrichtys</taxon>
    </lineage>
</organism>
<feature type="compositionally biased region" description="Polar residues" evidence="2">
    <location>
        <begin position="851"/>
        <end position="901"/>
    </location>
</feature>
<accession>A0AAV1GHB2</accession>
<evidence type="ECO:0000313" key="4">
    <source>
        <dbReference type="Proteomes" id="UP001178508"/>
    </source>
</evidence>
<dbReference type="PANTHER" id="PTHR21510">
    <property type="entry name" value="AKNA DOMAIN-CONTAINING PROTEIN"/>
    <property type="match status" value="1"/>
</dbReference>
<feature type="region of interest" description="Disordered" evidence="2">
    <location>
        <begin position="317"/>
        <end position="353"/>
    </location>
</feature>
<feature type="compositionally biased region" description="Low complexity" evidence="2">
    <location>
        <begin position="1189"/>
        <end position="1203"/>
    </location>
</feature>
<dbReference type="PANTHER" id="PTHR21510:SF16">
    <property type="entry name" value="PROTEIN AKNAD1"/>
    <property type="match status" value="1"/>
</dbReference>
<feature type="compositionally biased region" description="Basic and acidic residues" evidence="2">
    <location>
        <begin position="205"/>
        <end position="215"/>
    </location>
</feature>
<feature type="compositionally biased region" description="Polar residues" evidence="2">
    <location>
        <begin position="738"/>
        <end position="747"/>
    </location>
</feature>
<feature type="region of interest" description="Disordered" evidence="2">
    <location>
        <begin position="1028"/>
        <end position="1071"/>
    </location>
</feature>
<feature type="compositionally biased region" description="Basic and acidic residues" evidence="2">
    <location>
        <begin position="156"/>
        <end position="167"/>
    </location>
</feature>
<feature type="region of interest" description="Disordered" evidence="2">
    <location>
        <begin position="678"/>
        <end position="697"/>
    </location>
</feature>
<feature type="coiled-coil region" evidence="1">
    <location>
        <begin position="581"/>
        <end position="608"/>
    </location>
</feature>
<feature type="compositionally biased region" description="Basic and acidic residues" evidence="2">
    <location>
        <begin position="117"/>
        <end position="126"/>
    </location>
</feature>
<sequence>MEGEPAESDEDVQEEDKPTVLWEKCIQQSIFVDLSEDESLHLSDLENSFALHLSQAESVASEASIHFSGSAELSDLDVSSSEPSTASSQSERPGETRNQSGVFHMSAQRPNTMQDKLPIKRGREDEGQNTSDEDQDDLPYDGDFGNQYFNQTADSEGERSADERESVHTSPDALHMPEMNQIQIDHLTDHVVSVACNGEEPLTSTKEDANTKQDDNVGPSKQTGFAPSCPADINQVLLQHFTQEELLRPGRLIEAETLPEVSLLESMDDSVLSFHPAHNQSSCSESTVEKSDNSSHHFSFKEEAGWIVHNESIISSSERINSKQDTLDTSAEDVVNPEKTEQDNPAPAVHTRSFTDIKYGQGKVHYPLPDFSKVAPKVKIPKAPSGLVRPFSQGPGTMHRTQSSPGMLDVITRVLEDSVLTPEEPYMFKEEEKQAAPTLVHHLQTEYDKLLAKYAEAENLIDQMRTGTNAQPSSDLMLDLDCEEDHPKNIPGVKGRHIGSLALNLPLSHSSLCLTSDITTCQRFASLPANPLNQPEEGPSDGDRMTAELRDIISQFMQKVELFKLSVTNMSVSTAEQQMMLRSLMEAQDQLERKYISKKEEHRTLEMQNYIGLARNTGAFDPNRMVEGDIFRIGMHIEDIKEIIDRNVCEQISPPHLSSTPTPTRDIQHVMASPVCMASPSPPPSLHEGPSSSFSTAGFLKIENKEDKEREGKEATEVHDGVQQSDELIPDDPLMRNSGHSCDLSRSTQRSLEGLKILAAETEEERSSVFSDVISHSDILAYLDGARSSAGQRLGTPDSCGTLNSVPAVGECDPGDCMSLAVEVSFSSNAPRDSSTHNLSEPPLDSSSSSQRIVSPETDSGFGSSYLNQSASGSFQPNLQTDSAQSQNDGMNSTDSEGSCSNLQTAIHSASLTSQQWTNLSRQPQSCGGAGAVERWVESTTKESSVHLQGPECSLPAQLHHHVSEPVLSISMNTEDRGSPQYSCSCNSEAILALQSEVSRLKKDLEEGLVQLPHLAQKMDFLTSRYRQDLQESKSKNRPRTPLRPASNSVLKPSSCRQSNPSSSQVKIEDWISSDFDPSKSKSIDSSVRGSPEIMLQFQKPSPGSRRGSQSKLQSNKADLESFHPKEIWPLCSSSPLQKPLLQVSYGSSCSLPASYKVREPLLESTSHYRKRSTQSDTALLPSNVFFQRTPTPATASAKTSSRAGRRRRSKEEEINRTLDQAIEMARSMKRTTDRMAKRLSADLTEAKLHRTLYNLQPLGGRKHHAL</sequence>
<dbReference type="AlphaFoldDB" id="A0AAV1GHB2"/>
<feature type="compositionally biased region" description="Basic and acidic residues" evidence="2">
    <location>
        <begin position="704"/>
        <end position="720"/>
    </location>
</feature>
<evidence type="ECO:0000313" key="3">
    <source>
        <dbReference type="EMBL" id="CAJ1072099.1"/>
    </source>
</evidence>
<feature type="region of interest" description="Disordered" evidence="2">
    <location>
        <begin position="201"/>
        <end position="228"/>
    </location>
</feature>
<feature type="region of interest" description="Disordered" evidence="2">
    <location>
        <begin position="71"/>
        <end position="177"/>
    </location>
</feature>
<evidence type="ECO:0000256" key="2">
    <source>
        <dbReference type="SAM" id="MobiDB-lite"/>
    </source>
</evidence>
<feature type="coiled-coil region" evidence="1">
    <location>
        <begin position="440"/>
        <end position="467"/>
    </location>
</feature>
<gene>
    <name evidence="3" type="ORF">XNOV1_A013106</name>
</gene>
<keyword evidence="1" id="KW-0175">Coiled coil</keyword>
<proteinExistence type="predicted"/>
<feature type="region of interest" description="Disordered" evidence="2">
    <location>
        <begin position="1183"/>
        <end position="1214"/>
    </location>
</feature>
<feature type="compositionally biased region" description="Low complexity" evidence="2">
    <location>
        <begin position="79"/>
        <end position="90"/>
    </location>
</feature>
<dbReference type="InterPro" id="IPR052655">
    <property type="entry name" value="AKNA_Centrosome-Trans_reg"/>
</dbReference>
<feature type="region of interest" description="Disordered" evidence="2">
    <location>
        <begin position="1098"/>
        <end position="1118"/>
    </location>
</feature>
<feature type="compositionally biased region" description="Polar residues" evidence="2">
    <location>
        <begin position="828"/>
        <end position="839"/>
    </location>
</feature>
<name>A0AAV1GHB2_XYRNO</name>
<dbReference type="Proteomes" id="UP001178508">
    <property type="component" value="Chromosome 14"/>
</dbReference>
<protein>
    <submittedName>
        <fullName evidence="3">Microtubule organization protein AKNA-like isoform X3</fullName>
    </submittedName>
</protein>
<feature type="region of interest" description="Disordered" evidence="2">
    <location>
        <begin position="704"/>
        <end position="747"/>
    </location>
</feature>
<feature type="compositionally biased region" description="Polar residues" evidence="2">
    <location>
        <begin position="1099"/>
        <end position="1117"/>
    </location>
</feature>
<feature type="region of interest" description="Disordered" evidence="2">
    <location>
        <begin position="385"/>
        <end position="404"/>
    </location>
</feature>
<feature type="compositionally biased region" description="Acidic residues" evidence="2">
    <location>
        <begin position="131"/>
        <end position="140"/>
    </location>
</feature>
<evidence type="ECO:0000256" key="1">
    <source>
        <dbReference type="SAM" id="Coils"/>
    </source>
</evidence>
<dbReference type="EMBL" id="OY660877">
    <property type="protein sequence ID" value="CAJ1072099.1"/>
    <property type="molecule type" value="Genomic_DNA"/>
</dbReference>